<accession>A0A9D1UFC2</accession>
<evidence type="ECO:0000313" key="2">
    <source>
        <dbReference type="EMBL" id="HIW85258.1"/>
    </source>
</evidence>
<dbReference type="Pfam" id="PF16945">
    <property type="entry name" value="Phage_r1t_holin"/>
    <property type="match status" value="1"/>
</dbReference>
<dbReference type="EMBL" id="DXGE01000010">
    <property type="protein sequence ID" value="HIW85258.1"/>
    <property type="molecule type" value="Genomic_DNA"/>
</dbReference>
<reference evidence="2" key="1">
    <citation type="journal article" date="2021" name="PeerJ">
        <title>Extensive microbial diversity within the chicken gut microbiome revealed by metagenomics and culture.</title>
        <authorList>
            <person name="Gilroy R."/>
            <person name="Ravi A."/>
            <person name="Getino M."/>
            <person name="Pursley I."/>
            <person name="Horton D.L."/>
            <person name="Alikhan N.F."/>
            <person name="Baker D."/>
            <person name="Gharbi K."/>
            <person name="Hall N."/>
            <person name="Watson M."/>
            <person name="Adriaenssens E.M."/>
            <person name="Foster-Nyarko E."/>
            <person name="Jarju S."/>
            <person name="Secka A."/>
            <person name="Antonio M."/>
            <person name="Oren A."/>
            <person name="Chaudhuri R.R."/>
            <person name="La Ragione R."/>
            <person name="Hildebrand F."/>
            <person name="Pallen M.J."/>
        </authorList>
    </citation>
    <scope>NUCLEOTIDE SEQUENCE</scope>
    <source>
        <strain evidence="2">421</strain>
    </source>
</reference>
<organism evidence="2 3">
    <name type="scientific">Candidatus Eubacterium faecipullorum</name>
    <dbReference type="NCBI Taxonomy" id="2838571"/>
    <lineage>
        <taxon>Bacteria</taxon>
        <taxon>Bacillati</taxon>
        <taxon>Bacillota</taxon>
        <taxon>Clostridia</taxon>
        <taxon>Eubacteriales</taxon>
        <taxon>Eubacteriaceae</taxon>
        <taxon>Eubacterium</taxon>
    </lineage>
</organism>
<dbReference type="InterPro" id="IPR020109">
    <property type="entry name" value="Holin_r1t"/>
</dbReference>
<comment type="caution">
    <text evidence="2">The sequence shown here is derived from an EMBL/GenBank/DDBJ whole genome shotgun (WGS) entry which is preliminary data.</text>
</comment>
<protein>
    <submittedName>
        <fullName evidence="2">Holin</fullName>
    </submittedName>
</protein>
<proteinExistence type="predicted"/>
<name>A0A9D1UFC2_9FIRM</name>
<dbReference type="Proteomes" id="UP000824205">
    <property type="component" value="Unassembled WGS sequence"/>
</dbReference>
<evidence type="ECO:0000313" key="3">
    <source>
        <dbReference type="Proteomes" id="UP000824205"/>
    </source>
</evidence>
<evidence type="ECO:0000256" key="1">
    <source>
        <dbReference type="SAM" id="MobiDB-lite"/>
    </source>
</evidence>
<feature type="region of interest" description="Disordered" evidence="1">
    <location>
        <begin position="71"/>
        <end position="91"/>
    </location>
</feature>
<dbReference type="AlphaFoldDB" id="A0A9D1UFC2"/>
<sequence>MKEWLKNKFLPWFKAAGLRAVRTMAQTAVASIGTTAVTLGEVNWVMALSSAGLAGLLSLLTSVINLPELKTAQEESGARPAEDTAEAEENV</sequence>
<reference evidence="2" key="2">
    <citation type="submission" date="2021-04" db="EMBL/GenBank/DDBJ databases">
        <authorList>
            <person name="Gilroy R."/>
        </authorList>
    </citation>
    <scope>NUCLEOTIDE SEQUENCE</scope>
    <source>
        <strain evidence="2">421</strain>
    </source>
</reference>
<feature type="compositionally biased region" description="Basic and acidic residues" evidence="1">
    <location>
        <begin position="71"/>
        <end position="82"/>
    </location>
</feature>
<gene>
    <name evidence="2" type="ORF">IAA48_02060</name>
</gene>